<dbReference type="Pfam" id="PF00383">
    <property type="entry name" value="dCMP_cyt_deam_1"/>
    <property type="match status" value="1"/>
</dbReference>
<dbReference type="InterPro" id="IPR002125">
    <property type="entry name" value="CMP_dCMP_dom"/>
</dbReference>
<protein>
    <submittedName>
        <fullName evidence="7">dCMP deaminase family protein</fullName>
    </submittedName>
</protein>
<evidence type="ECO:0000259" key="6">
    <source>
        <dbReference type="PROSITE" id="PS51747"/>
    </source>
</evidence>
<comment type="cofactor">
    <cofactor evidence="1">
        <name>Zn(2+)</name>
        <dbReference type="ChEBI" id="CHEBI:29105"/>
    </cofactor>
</comment>
<reference evidence="8" key="1">
    <citation type="submission" date="2023-07" db="EMBL/GenBank/DDBJ databases">
        <title>Identification and characterization of horizontal gene transfer across gut microbiota members of farm animals based on homology search.</title>
        <authorList>
            <person name="Schwarzerova J."/>
            <person name="Nykrynova M."/>
            <person name="Jureckova K."/>
            <person name="Cejkova D."/>
            <person name="Rychlik I."/>
        </authorList>
    </citation>
    <scope>NUCLEOTIDE SEQUENCE [LARGE SCALE GENOMIC DNA]</scope>
    <source>
        <strain evidence="8">ET4</strain>
    </source>
</reference>
<dbReference type="PROSITE" id="PS51747">
    <property type="entry name" value="CYT_DCMP_DEAMINASES_2"/>
    <property type="match status" value="1"/>
</dbReference>
<dbReference type="PIRSF" id="PIRSF006019">
    <property type="entry name" value="dCMP_deaminase"/>
    <property type="match status" value="1"/>
</dbReference>
<evidence type="ECO:0000256" key="5">
    <source>
        <dbReference type="ARBA" id="ARBA00022833"/>
    </source>
</evidence>
<sequence length="150" mass="16992">MTQEDKQTELDLRYLRMAHIWSENSYCKRRQVGALIVKDKMIISDGYNGTPSGFENVCEDENNQTLPYVLHAEANAITKIARSGNNSENATLYVTDAPCIECSKLIIQAGIKRVIYSRNYRLEDGINLLRKAGVEVCYLELPNDSISNEK</sequence>
<dbReference type="PANTHER" id="PTHR11086">
    <property type="entry name" value="DEOXYCYTIDYLATE DEAMINASE-RELATED"/>
    <property type="match status" value="1"/>
</dbReference>
<feature type="domain" description="CMP/dCMP-type deaminase" evidence="6">
    <location>
        <begin position="9"/>
        <end position="129"/>
    </location>
</feature>
<evidence type="ECO:0000256" key="4">
    <source>
        <dbReference type="ARBA" id="ARBA00022801"/>
    </source>
</evidence>
<dbReference type="EMBL" id="JAUDCF010000054">
    <property type="protein sequence ID" value="MDM8146820.1"/>
    <property type="molecule type" value="Genomic_DNA"/>
</dbReference>
<keyword evidence="3" id="KW-0479">Metal-binding</keyword>
<dbReference type="CDD" id="cd01286">
    <property type="entry name" value="deoxycytidylate_deaminase"/>
    <property type="match status" value="1"/>
</dbReference>
<comment type="caution">
    <text evidence="7">The sequence shown here is derived from an EMBL/GenBank/DDBJ whole genome shotgun (WGS) entry which is preliminary data.</text>
</comment>
<keyword evidence="5" id="KW-0862">Zinc</keyword>
<accession>A0ABT7U8K7</accession>
<evidence type="ECO:0000256" key="3">
    <source>
        <dbReference type="ARBA" id="ARBA00022723"/>
    </source>
</evidence>
<dbReference type="InterPro" id="IPR015517">
    <property type="entry name" value="dCMP_deaminase-rel"/>
</dbReference>
<gene>
    <name evidence="7" type="ORF">QUW02_12980</name>
</gene>
<comment type="similarity">
    <text evidence="2">Belongs to the cytidine and deoxycytidylate deaminase family.</text>
</comment>
<dbReference type="SUPFAM" id="SSF53927">
    <property type="entry name" value="Cytidine deaminase-like"/>
    <property type="match status" value="1"/>
</dbReference>
<dbReference type="PANTHER" id="PTHR11086:SF18">
    <property type="entry name" value="DEOXYCYTIDYLATE DEAMINASE"/>
    <property type="match status" value="1"/>
</dbReference>
<evidence type="ECO:0000256" key="1">
    <source>
        <dbReference type="ARBA" id="ARBA00001947"/>
    </source>
</evidence>
<dbReference type="PROSITE" id="PS00903">
    <property type="entry name" value="CYT_DCMP_DEAMINASES_1"/>
    <property type="match status" value="1"/>
</dbReference>
<dbReference type="InterPro" id="IPR016192">
    <property type="entry name" value="APOBEC/CMP_deaminase_Zn-bd"/>
</dbReference>
<dbReference type="Proteomes" id="UP001228403">
    <property type="component" value="Unassembled WGS sequence"/>
</dbReference>
<dbReference type="InterPro" id="IPR016473">
    <property type="entry name" value="dCMP_deaminase"/>
</dbReference>
<proteinExistence type="inferred from homology"/>
<dbReference type="InterPro" id="IPR035105">
    <property type="entry name" value="Deoxycytidylate_deaminase_dom"/>
</dbReference>
<organism evidence="7 8">
    <name type="scientific">Bacteroides eggerthii</name>
    <dbReference type="NCBI Taxonomy" id="28111"/>
    <lineage>
        <taxon>Bacteria</taxon>
        <taxon>Pseudomonadati</taxon>
        <taxon>Bacteroidota</taxon>
        <taxon>Bacteroidia</taxon>
        <taxon>Bacteroidales</taxon>
        <taxon>Bacteroidaceae</taxon>
        <taxon>Bacteroides</taxon>
    </lineage>
</organism>
<dbReference type="Gene3D" id="3.40.140.10">
    <property type="entry name" value="Cytidine Deaminase, domain 2"/>
    <property type="match status" value="1"/>
</dbReference>
<evidence type="ECO:0000313" key="8">
    <source>
        <dbReference type="Proteomes" id="UP001228403"/>
    </source>
</evidence>
<name>A0ABT7U8K7_9BACE</name>
<evidence type="ECO:0000256" key="2">
    <source>
        <dbReference type="ARBA" id="ARBA00006576"/>
    </source>
</evidence>
<evidence type="ECO:0000313" key="7">
    <source>
        <dbReference type="EMBL" id="MDM8146820.1"/>
    </source>
</evidence>
<keyword evidence="8" id="KW-1185">Reference proteome</keyword>
<keyword evidence="4" id="KW-0378">Hydrolase</keyword>
<dbReference type="InterPro" id="IPR016193">
    <property type="entry name" value="Cytidine_deaminase-like"/>
</dbReference>